<protein>
    <submittedName>
        <fullName evidence="8">MFS transporter</fullName>
    </submittedName>
</protein>
<feature type="transmembrane region" description="Helical" evidence="6">
    <location>
        <begin position="75"/>
        <end position="91"/>
    </location>
</feature>
<reference evidence="8 9" key="1">
    <citation type="submission" date="2022-08" db="EMBL/GenBank/DDBJ databases">
        <authorList>
            <person name="Zeman M."/>
            <person name="Kubasova T."/>
        </authorList>
    </citation>
    <scope>NUCLEOTIDE SEQUENCE [LARGE SCALE GENOMIC DNA]</scope>
    <source>
        <strain evidence="8 9">ET62</strain>
    </source>
</reference>
<feature type="transmembrane region" description="Helical" evidence="6">
    <location>
        <begin position="207"/>
        <end position="226"/>
    </location>
</feature>
<comment type="subcellular location">
    <subcellularLocation>
        <location evidence="1">Cell inner membrane</location>
        <topology evidence="1">Multi-pass membrane protein</topology>
    </subcellularLocation>
</comment>
<dbReference type="Gene3D" id="1.20.1250.20">
    <property type="entry name" value="MFS general substrate transporter like domains"/>
    <property type="match status" value="2"/>
</dbReference>
<comment type="caution">
    <text evidence="8">The sequence shown here is derived from an EMBL/GenBank/DDBJ whole genome shotgun (WGS) entry which is preliminary data.</text>
</comment>
<dbReference type="EMBL" id="JANRHJ010000007">
    <property type="protein sequence ID" value="MCR8873845.1"/>
    <property type="molecule type" value="Genomic_DNA"/>
</dbReference>
<accession>A0AAW5N743</accession>
<evidence type="ECO:0000256" key="6">
    <source>
        <dbReference type="SAM" id="Phobius"/>
    </source>
</evidence>
<dbReference type="Proteomes" id="UP001204579">
    <property type="component" value="Unassembled WGS sequence"/>
</dbReference>
<keyword evidence="9" id="KW-1185">Reference proteome</keyword>
<evidence type="ECO:0000259" key="7">
    <source>
        <dbReference type="PROSITE" id="PS50850"/>
    </source>
</evidence>
<dbReference type="GO" id="GO:0005886">
    <property type="term" value="C:plasma membrane"/>
    <property type="evidence" value="ECO:0007669"/>
    <property type="project" value="UniProtKB-SubCell"/>
</dbReference>
<evidence type="ECO:0000256" key="2">
    <source>
        <dbReference type="ARBA" id="ARBA00022475"/>
    </source>
</evidence>
<dbReference type="PANTHER" id="PTHR43702">
    <property type="entry name" value="L-FUCOSE-PROTON SYMPORTER"/>
    <property type="match status" value="1"/>
</dbReference>
<feature type="transmembrane region" description="Helical" evidence="6">
    <location>
        <begin position="364"/>
        <end position="382"/>
    </location>
</feature>
<feature type="transmembrane region" description="Helical" evidence="6">
    <location>
        <begin position="339"/>
        <end position="358"/>
    </location>
</feature>
<evidence type="ECO:0000313" key="9">
    <source>
        <dbReference type="Proteomes" id="UP001204579"/>
    </source>
</evidence>
<evidence type="ECO:0000256" key="1">
    <source>
        <dbReference type="ARBA" id="ARBA00004429"/>
    </source>
</evidence>
<dbReference type="AlphaFoldDB" id="A0AAW5N743"/>
<proteinExistence type="predicted"/>
<sequence length="386" mass="42080">MSNNQLKYAKLFPVMLCFFAMGFVDLVGIASNYVKADLNLSDSQANIFPSLVFFWFLIFSVPTGILMNRIGRKKTVLLSLIVTFVSLLLPIFGDSYGLMLCSFSLLGIGNALMQTSLNPLLSNIISGDKLASSLTFGQFVKAIASFLAPYIAMWGATCTIPQFGLGWRVLFPIYMIIAILAILWLSATPIEEEKPDKASGFVDCLKLLGNPFIILCFLGIMCHVGIDVGTNTTAPKILMERLGMTLDEASFATSLYFIFRTIGCFSGSIILQKISSKLFFIISVICMLVAMVLLFVSDAQYVIYTAIALIGFGNSNVFSIVFSQALLSLPEKKNEISGLMIMGLFGGTVFPLLMGFASDAMGQDGAVGVMTVGVVYLLFYTLKIKH</sequence>
<feature type="transmembrane region" description="Helical" evidence="6">
    <location>
        <begin position="97"/>
        <end position="121"/>
    </location>
</feature>
<feature type="transmembrane region" description="Helical" evidence="6">
    <location>
        <begin position="12"/>
        <end position="34"/>
    </location>
</feature>
<dbReference type="InterPro" id="IPR050375">
    <property type="entry name" value="MFS_TsgA-like"/>
</dbReference>
<organism evidence="8 9">
    <name type="scientific">Phocaeicola barnesiae</name>
    <dbReference type="NCBI Taxonomy" id="376804"/>
    <lineage>
        <taxon>Bacteria</taxon>
        <taxon>Pseudomonadati</taxon>
        <taxon>Bacteroidota</taxon>
        <taxon>Bacteroidia</taxon>
        <taxon>Bacteroidales</taxon>
        <taxon>Bacteroidaceae</taxon>
        <taxon>Phocaeicola</taxon>
    </lineage>
</organism>
<evidence type="ECO:0000256" key="5">
    <source>
        <dbReference type="ARBA" id="ARBA00023136"/>
    </source>
</evidence>
<dbReference type="PROSITE" id="PS50850">
    <property type="entry name" value="MFS"/>
    <property type="match status" value="1"/>
</dbReference>
<dbReference type="InterPro" id="IPR020846">
    <property type="entry name" value="MFS_dom"/>
</dbReference>
<name>A0AAW5N743_9BACT</name>
<feature type="transmembrane region" description="Helical" evidence="6">
    <location>
        <begin position="278"/>
        <end position="296"/>
    </location>
</feature>
<keyword evidence="5 6" id="KW-0472">Membrane</keyword>
<dbReference type="PANTHER" id="PTHR43702:SF3">
    <property type="entry name" value="PROTEIN TSGA"/>
    <property type="match status" value="1"/>
</dbReference>
<dbReference type="GO" id="GO:0022857">
    <property type="term" value="F:transmembrane transporter activity"/>
    <property type="evidence" value="ECO:0007669"/>
    <property type="project" value="InterPro"/>
</dbReference>
<feature type="transmembrane region" description="Helical" evidence="6">
    <location>
        <begin position="169"/>
        <end position="187"/>
    </location>
</feature>
<dbReference type="InterPro" id="IPR011701">
    <property type="entry name" value="MFS"/>
</dbReference>
<gene>
    <name evidence="8" type="ORF">NW209_07445</name>
</gene>
<dbReference type="Pfam" id="PF07690">
    <property type="entry name" value="MFS_1"/>
    <property type="match status" value="1"/>
</dbReference>
<feature type="domain" description="Major facilitator superfamily (MFS) profile" evidence="7">
    <location>
        <begin position="6"/>
        <end position="386"/>
    </location>
</feature>
<evidence type="ECO:0000313" key="8">
    <source>
        <dbReference type="EMBL" id="MCR8873845.1"/>
    </source>
</evidence>
<dbReference type="SUPFAM" id="SSF103473">
    <property type="entry name" value="MFS general substrate transporter"/>
    <property type="match status" value="1"/>
</dbReference>
<keyword evidence="2" id="KW-1003">Cell membrane</keyword>
<keyword evidence="4 6" id="KW-1133">Transmembrane helix</keyword>
<evidence type="ECO:0000256" key="4">
    <source>
        <dbReference type="ARBA" id="ARBA00022989"/>
    </source>
</evidence>
<feature type="transmembrane region" description="Helical" evidence="6">
    <location>
        <begin position="302"/>
        <end position="327"/>
    </location>
</feature>
<feature type="transmembrane region" description="Helical" evidence="6">
    <location>
        <begin position="249"/>
        <end position="271"/>
    </location>
</feature>
<evidence type="ECO:0000256" key="3">
    <source>
        <dbReference type="ARBA" id="ARBA00022692"/>
    </source>
</evidence>
<keyword evidence="3 6" id="KW-0812">Transmembrane</keyword>
<dbReference type="InterPro" id="IPR036259">
    <property type="entry name" value="MFS_trans_sf"/>
</dbReference>
<dbReference type="RefSeq" id="WP_235301226.1">
    <property type="nucleotide sequence ID" value="NZ_CALULB010000003.1"/>
</dbReference>
<feature type="transmembrane region" description="Helical" evidence="6">
    <location>
        <begin position="142"/>
        <end position="163"/>
    </location>
</feature>
<feature type="transmembrane region" description="Helical" evidence="6">
    <location>
        <begin position="46"/>
        <end position="68"/>
    </location>
</feature>